<dbReference type="Gene3D" id="3.90.1200.10">
    <property type="match status" value="1"/>
</dbReference>
<organism evidence="2 3">
    <name type="scientific">Kribbella alba</name>
    <dbReference type="NCBI Taxonomy" id="190197"/>
    <lineage>
        <taxon>Bacteria</taxon>
        <taxon>Bacillati</taxon>
        <taxon>Actinomycetota</taxon>
        <taxon>Actinomycetes</taxon>
        <taxon>Propionibacteriales</taxon>
        <taxon>Kribbellaceae</taxon>
        <taxon>Kribbella</taxon>
    </lineage>
</organism>
<evidence type="ECO:0000313" key="3">
    <source>
        <dbReference type="Proteomes" id="UP001501319"/>
    </source>
</evidence>
<dbReference type="PANTHER" id="PTHR21310">
    <property type="entry name" value="AMINOGLYCOSIDE PHOSPHOTRANSFERASE-RELATED-RELATED"/>
    <property type="match status" value="1"/>
</dbReference>
<evidence type="ECO:0000259" key="1">
    <source>
        <dbReference type="Pfam" id="PF01636"/>
    </source>
</evidence>
<dbReference type="InterPro" id="IPR051678">
    <property type="entry name" value="AGP_Transferase"/>
</dbReference>
<name>A0ABP4R4F0_9ACTN</name>
<keyword evidence="3" id="KW-1185">Reference proteome</keyword>
<comment type="caution">
    <text evidence="2">The sequence shown here is derived from an EMBL/GenBank/DDBJ whole genome shotgun (WGS) entry which is preliminary data.</text>
</comment>
<dbReference type="PANTHER" id="PTHR21310:SF42">
    <property type="entry name" value="BIFUNCTIONAL AAC_APH"/>
    <property type="match status" value="1"/>
</dbReference>
<protein>
    <submittedName>
        <fullName evidence="2">Aminoglycoside phosphotransferase family protein</fullName>
    </submittedName>
</protein>
<dbReference type="InterPro" id="IPR002575">
    <property type="entry name" value="Aminoglycoside_PTrfase"/>
</dbReference>
<dbReference type="SUPFAM" id="SSF56112">
    <property type="entry name" value="Protein kinase-like (PK-like)"/>
    <property type="match status" value="1"/>
</dbReference>
<sequence>MGLPVVKMHADEQDIDEELVRRLVAGQFPDWGGLSLKEIPSSGTVNAMFRLGDSLTVRLPRVQGGVDDVVKEFEWLPRLAPLLPVAIPAPVGLGVPAEGYPWPWAVHRWIEGAVPVAGSAELARELAGFVAAFRRIELPDGPRAYRGGLLALQDEGTRAAIEQLEGWIDTDVATAAWESALAAAPAEVDLWVHADLMPSNLLVDEGRLAAVIDFATAGVGDPACDLIPAWNLFGPEDREVYRDAVGADEVAWNRGRGRALSMALIQLPYYRETNKGIAANAQYVIDQVIADFKG</sequence>
<accession>A0ABP4R4F0</accession>
<evidence type="ECO:0000313" key="2">
    <source>
        <dbReference type="EMBL" id="GAA1629822.1"/>
    </source>
</evidence>
<dbReference type="Pfam" id="PF01636">
    <property type="entry name" value="APH"/>
    <property type="match status" value="1"/>
</dbReference>
<dbReference type="InterPro" id="IPR011009">
    <property type="entry name" value="Kinase-like_dom_sf"/>
</dbReference>
<dbReference type="CDD" id="cd05155">
    <property type="entry name" value="APH_ChoK_like_1"/>
    <property type="match status" value="1"/>
</dbReference>
<gene>
    <name evidence="2" type="ORF">GCM10009744_17300</name>
</gene>
<proteinExistence type="predicted"/>
<feature type="domain" description="Aminoglycoside phosphotransferase" evidence="1">
    <location>
        <begin position="41"/>
        <end position="257"/>
    </location>
</feature>
<dbReference type="Gene3D" id="3.30.200.20">
    <property type="entry name" value="Phosphorylase Kinase, domain 1"/>
    <property type="match status" value="1"/>
</dbReference>
<dbReference type="EMBL" id="BAAANE010000004">
    <property type="protein sequence ID" value="GAA1629822.1"/>
    <property type="molecule type" value="Genomic_DNA"/>
</dbReference>
<reference evidence="3" key="1">
    <citation type="journal article" date="2019" name="Int. J. Syst. Evol. Microbiol.">
        <title>The Global Catalogue of Microorganisms (GCM) 10K type strain sequencing project: providing services to taxonomists for standard genome sequencing and annotation.</title>
        <authorList>
            <consortium name="The Broad Institute Genomics Platform"/>
            <consortium name="The Broad Institute Genome Sequencing Center for Infectious Disease"/>
            <person name="Wu L."/>
            <person name="Ma J."/>
        </authorList>
    </citation>
    <scope>NUCLEOTIDE SEQUENCE [LARGE SCALE GENOMIC DNA]</scope>
    <source>
        <strain evidence="3">JCM 14306</strain>
    </source>
</reference>
<dbReference type="Proteomes" id="UP001501319">
    <property type="component" value="Unassembled WGS sequence"/>
</dbReference>